<dbReference type="AlphaFoldDB" id="A0A4Q0VQZ6"/>
<accession>A0A4Q0VQZ6</accession>
<reference evidence="2 3" key="1">
    <citation type="journal article" date="2019" name="Int. J. Syst. Evol. Microbiol.">
        <title>Anaerobacillus alkaliphilus sp. nov., a novel alkaliphilic and moderately halophilic bacterium.</title>
        <authorList>
            <person name="Borsodi A.K."/>
            <person name="Aszalos J.M."/>
            <person name="Bihari P."/>
            <person name="Nagy I."/>
            <person name="Schumann P."/>
            <person name="Sproer C."/>
            <person name="Kovacs A.L."/>
            <person name="Boka K."/>
            <person name="Dobosy P."/>
            <person name="Ovari M."/>
            <person name="Szili-Kovacs T."/>
            <person name="Toth E."/>
        </authorList>
    </citation>
    <scope>NUCLEOTIDE SEQUENCE [LARGE SCALE GENOMIC DNA]</scope>
    <source>
        <strain evidence="2 3">B16-10</strain>
    </source>
</reference>
<proteinExistence type="predicted"/>
<feature type="domain" description="NERD" evidence="1">
    <location>
        <begin position="38"/>
        <end position="150"/>
    </location>
</feature>
<name>A0A4Q0VQZ6_9BACI</name>
<dbReference type="EMBL" id="QOUX01000046">
    <property type="protein sequence ID" value="RXI97790.1"/>
    <property type="molecule type" value="Genomic_DNA"/>
</dbReference>
<dbReference type="OrthoDB" id="2164794at2"/>
<protein>
    <submittedName>
        <fullName evidence="2">NERD domain-containing protein</fullName>
    </submittedName>
</protein>
<evidence type="ECO:0000313" key="3">
    <source>
        <dbReference type="Proteomes" id="UP000290649"/>
    </source>
</evidence>
<evidence type="ECO:0000313" key="2">
    <source>
        <dbReference type="EMBL" id="RXI97790.1"/>
    </source>
</evidence>
<dbReference type="RefSeq" id="WP_129079153.1">
    <property type="nucleotide sequence ID" value="NZ_QOUX01000046.1"/>
</dbReference>
<dbReference type="PROSITE" id="PS50965">
    <property type="entry name" value="NERD"/>
    <property type="match status" value="1"/>
</dbReference>
<keyword evidence="3" id="KW-1185">Reference proteome</keyword>
<comment type="caution">
    <text evidence="2">The sequence shown here is derived from an EMBL/GenBank/DDBJ whole genome shotgun (WGS) entry which is preliminary data.</text>
</comment>
<evidence type="ECO:0000259" key="1">
    <source>
        <dbReference type="PROSITE" id="PS50965"/>
    </source>
</evidence>
<sequence length="304" mass="35744">MDVIKHRTRSDDFKILTSLYNRGDLSDNEKCNYLNAEKGLEGEQNFDHLLSHKLSEHECLILHDLLLEYKNSFFQIDTLVLTPQKMYNLDVKYSEGVYYIDDDHWYFDSGKEIKNPVHQLNRCETLFRQWLSAHNITIPVESYLIFNNPEFTLFQAPRDLPIILPTQLNMFLKKFVKTTSKITNKHREIANLIHANHSTKYPFNKLPSYTYDQLKKGVICAKCNSFQDALSSRKLVCKTCGTVEKVEVALMRSVEEYNLLFPDRKITVGAIQEWCKIIKSRKAVRVALQRNMRMVRFGKHSYYE</sequence>
<organism evidence="2 3">
    <name type="scientific">Anaerobacillus alkaliphilus</name>
    <dbReference type="NCBI Taxonomy" id="1548597"/>
    <lineage>
        <taxon>Bacteria</taxon>
        <taxon>Bacillati</taxon>
        <taxon>Bacillota</taxon>
        <taxon>Bacilli</taxon>
        <taxon>Bacillales</taxon>
        <taxon>Bacillaceae</taxon>
        <taxon>Anaerobacillus</taxon>
    </lineage>
</organism>
<gene>
    <name evidence="2" type="ORF">DS745_15600</name>
</gene>
<dbReference type="Proteomes" id="UP000290649">
    <property type="component" value="Unassembled WGS sequence"/>
</dbReference>
<dbReference type="Pfam" id="PF08378">
    <property type="entry name" value="NERD"/>
    <property type="match status" value="1"/>
</dbReference>
<dbReference type="InterPro" id="IPR011528">
    <property type="entry name" value="NERD"/>
</dbReference>